<evidence type="ECO:0000256" key="4">
    <source>
        <dbReference type="ARBA" id="ARBA00023015"/>
    </source>
</evidence>
<dbReference type="EMBL" id="JAAGAX010000003">
    <property type="protein sequence ID" value="KAF2318709.1"/>
    <property type="molecule type" value="Genomic_DNA"/>
</dbReference>
<dbReference type="NCBIfam" id="TIGR00055">
    <property type="entry name" value="uppS"/>
    <property type="match status" value="1"/>
</dbReference>
<dbReference type="InterPro" id="IPR018520">
    <property type="entry name" value="UPP_synth-like_CS"/>
</dbReference>
<dbReference type="SUPFAM" id="SSF101936">
    <property type="entry name" value="DNA-binding pseudobarrel domain"/>
    <property type="match status" value="2"/>
</dbReference>
<dbReference type="Pfam" id="PF14223">
    <property type="entry name" value="Retrotran_gag_2"/>
    <property type="match status" value="1"/>
</dbReference>
<keyword evidence="3" id="KW-0808">Transferase</keyword>
<evidence type="ECO:0000256" key="7">
    <source>
        <dbReference type="ARBA" id="ARBA00023242"/>
    </source>
</evidence>
<organism evidence="9 10">
    <name type="scientific">Hevea brasiliensis</name>
    <name type="common">Para rubber tree</name>
    <name type="synonym">Siphonia brasiliensis</name>
    <dbReference type="NCBI Taxonomy" id="3981"/>
    <lineage>
        <taxon>Eukaryota</taxon>
        <taxon>Viridiplantae</taxon>
        <taxon>Streptophyta</taxon>
        <taxon>Embryophyta</taxon>
        <taxon>Tracheophyta</taxon>
        <taxon>Spermatophyta</taxon>
        <taxon>Magnoliopsida</taxon>
        <taxon>eudicotyledons</taxon>
        <taxon>Gunneridae</taxon>
        <taxon>Pentapetalae</taxon>
        <taxon>rosids</taxon>
        <taxon>fabids</taxon>
        <taxon>Malpighiales</taxon>
        <taxon>Euphorbiaceae</taxon>
        <taxon>Crotonoideae</taxon>
        <taxon>Micrandreae</taxon>
        <taxon>Hevea</taxon>
    </lineage>
</organism>
<evidence type="ECO:0000313" key="9">
    <source>
        <dbReference type="EMBL" id="KAF2318709.1"/>
    </source>
</evidence>
<dbReference type="GO" id="GO:0005783">
    <property type="term" value="C:endoplasmic reticulum"/>
    <property type="evidence" value="ECO:0007669"/>
    <property type="project" value="TreeGrafter"/>
</dbReference>
<comment type="caution">
    <text evidence="9">The sequence shown here is derived from an EMBL/GenBank/DDBJ whole genome shotgun (WGS) entry which is preliminary data.</text>
</comment>
<keyword evidence="6" id="KW-0804">Transcription</keyword>
<evidence type="ECO:0000256" key="3">
    <source>
        <dbReference type="ARBA" id="ARBA00022679"/>
    </source>
</evidence>
<dbReference type="PANTHER" id="PTHR10291">
    <property type="entry name" value="DEHYDRODOLICHYL DIPHOSPHATE SYNTHASE FAMILY MEMBER"/>
    <property type="match status" value="1"/>
</dbReference>
<dbReference type="CDD" id="cd10017">
    <property type="entry name" value="B3_DNA"/>
    <property type="match status" value="1"/>
</dbReference>
<evidence type="ECO:0000256" key="2">
    <source>
        <dbReference type="ARBA" id="ARBA00005432"/>
    </source>
</evidence>
<keyword evidence="7" id="KW-0539">Nucleus</keyword>
<dbReference type="GO" id="GO:0016094">
    <property type="term" value="P:polyprenol biosynthetic process"/>
    <property type="evidence" value="ECO:0007669"/>
    <property type="project" value="TreeGrafter"/>
</dbReference>
<dbReference type="InterPro" id="IPR001441">
    <property type="entry name" value="UPP_synth-like"/>
</dbReference>
<dbReference type="InterPro" id="IPR003340">
    <property type="entry name" value="B3_DNA-bd"/>
</dbReference>
<dbReference type="CDD" id="cd00475">
    <property type="entry name" value="Cis_IPPS"/>
    <property type="match status" value="1"/>
</dbReference>
<proteinExistence type="inferred from homology"/>
<dbReference type="PANTHER" id="PTHR10291:SF43">
    <property type="entry name" value="DEHYDRODOLICHYL DIPHOSPHATE SYNTHASE COMPLEX SUBUNIT DHDDS"/>
    <property type="match status" value="1"/>
</dbReference>
<dbReference type="GO" id="GO:0005634">
    <property type="term" value="C:nucleus"/>
    <property type="evidence" value="ECO:0007669"/>
    <property type="project" value="UniProtKB-SubCell"/>
</dbReference>
<evidence type="ECO:0000256" key="6">
    <source>
        <dbReference type="ARBA" id="ARBA00023163"/>
    </source>
</evidence>
<keyword evidence="5" id="KW-0238">DNA-binding</keyword>
<dbReference type="Pfam" id="PF02362">
    <property type="entry name" value="B3"/>
    <property type="match status" value="1"/>
</dbReference>
<evidence type="ECO:0000256" key="1">
    <source>
        <dbReference type="ARBA" id="ARBA00004123"/>
    </source>
</evidence>
<dbReference type="SUPFAM" id="SSF64005">
    <property type="entry name" value="Undecaprenyl diphosphate synthase"/>
    <property type="match status" value="2"/>
</dbReference>
<dbReference type="PROSITE" id="PS01066">
    <property type="entry name" value="UPP_SYNTHASE"/>
    <property type="match status" value="1"/>
</dbReference>
<dbReference type="Gene3D" id="3.40.1180.10">
    <property type="entry name" value="Decaprenyl diphosphate synthase-like"/>
    <property type="match status" value="1"/>
</dbReference>
<dbReference type="InterPro" id="IPR036424">
    <property type="entry name" value="UPP_synth-like_sf"/>
</dbReference>
<keyword evidence="10" id="KW-1185">Reference proteome</keyword>
<gene>
    <name evidence="9" type="ORF">GH714_010231</name>
</gene>
<dbReference type="AlphaFoldDB" id="A0A6A6N3J1"/>
<dbReference type="GO" id="GO:0003677">
    <property type="term" value="F:DNA binding"/>
    <property type="evidence" value="ECO:0007669"/>
    <property type="project" value="UniProtKB-KW"/>
</dbReference>
<dbReference type="Proteomes" id="UP000467840">
    <property type="component" value="Chromosome 10"/>
</dbReference>
<comment type="subcellular location">
    <subcellularLocation>
        <location evidence="1">Nucleus</location>
    </subcellularLocation>
</comment>
<evidence type="ECO:0000256" key="5">
    <source>
        <dbReference type="ARBA" id="ARBA00023125"/>
    </source>
</evidence>
<dbReference type="InterPro" id="IPR015300">
    <property type="entry name" value="DNA-bd_pseudobarrel_sf"/>
</dbReference>
<feature type="domain" description="TF-B3" evidence="8">
    <location>
        <begin position="420"/>
        <end position="514"/>
    </location>
</feature>
<accession>A0A6A6N3J1</accession>
<evidence type="ECO:0000259" key="8">
    <source>
        <dbReference type="PROSITE" id="PS50863"/>
    </source>
</evidence>
<dbReference type="PROSITE" id="PS50863">
    <property type="entry name" value="B3"/>
    <property type="match status" value="1"/>
</dbReference>
<dbReference type="GO" id="GO:0045547">
    <property type="term" value="F:ditrans,polycis-polyprenyl diphosphate synthase [(2E,6E)-farnesyl diphosphate specific] activity"/>
    <property type="evidence" value="ECO:0007669"/>
    <property type="project" value="TreeGrafter"/>
</dbReference>
<sequence length="639" mass="72230">MGKHSSSRVSELFGNLGSFIRACIFRVLSMGPIPNHFAFIMDGNRRYAKKENMKKGAGHRAGFLALISILKYCYELGVKYVTIYAFSIDNFKRNPDEVKDLMDLMLEKIEELLRDESIVNQYGIRVYFIGNLKLLSEPVRIAAEKVMRATAKNTNCTLLICIAYTSRDEIVHAVQGSYKNKREDIQPLSFCKANNGDIEEVEDDKKVHGVIPFVFSESQKDEAGESQATIASVTCSCLARGVEGGGNKNGMVVRAVRGSYEDKWDNYQAVMENRTGSGVTPSEGNKNMQGECSIVKLVDIEKQMYMAVAPEPDILIRSSGESRLSNFLLWQSREFWRKCGQDLSSTVVLKVPGDAIWHVELLVCGHDVWLGNGWREFAGKSMPVMCKKSDFGLATTRPSSCLSTFQALQAANNFTSEYPSFKLIVPSYHWKHCNVTTPCRFFRRYFEHKAENAVLQVADRVWPVQFKPALRNHSVALNLGWRALATQNSLEAGDVCIFELIKSNVMKVLRHWVANLSKKVAPPVFDGEDYQVWAVRMEAFLDACDLWEAVEEDYEVPPLPGNPTMAQIKTHKEKKTKKSKAKNCLFAAVSPTIFSKIMSLGSAKAIWDFLKNEYKGDERIRGMKVLNLVREFEMQHMKE</sequence>
<comment type="similarity">
    <text evidence="2">Belongs to the UPP synthase family.</text>
</comment>
<reference evidence="9 10" key="1">
    <citation type="journal article" date="2020" name="Mol. Plant">
        <title>The Chromosome-Based Rubber Tree Genome Provides New Insights into Spurge Genome Evolution and Rubber Biosynthesis.</title>
        <authorList>
            <person name="Liu J."/>
            <person name="Shi C."/>
            <person name="Shi C.C."/>
            <person name="Li W."/>
            <person name="Zhang Q.J."/>
            <person name="Zhang Y."/>
            <person name="Li K."/>
            <person name="Lu H.F."/>
            <person name="Shi C."/>
            <person name="Zhu S.T."/>
            <person name="Xiao Z.Y."/>
            <person name="Nan H."/>
            <person name="Yue Y."/>
            <person name="Zhu X.G."/>
            <person name="Wu Y."/>
            <person name="Hong X.N."/>
            <person name="Fan G.Y."/>
            <person name="Tong Y."/>
            <person name="Zhang D."/>
            <person name="Mao C.L."/>
            <person name="Liu Y.L."/>
            <person name="Hao S.J."/>
            <person name="Liu W.Q."/>
            <person name="Lv M.Q."/>
            <person name="Zhang H.B."/>
            <person name="Liu Y."/>
            <person name="Hu-Tang G.R."/>
            <person name="Wang J.P."/>
            <person name="Wang J.H."/>
            <person name="Sun Y.H."/>
            <person name="Ni S.B."/>
            <person name="Chen W.B."/>
            <person name="Zhang X.C."/>
            <person name="Jiao Y.N."/>
            <person name="Eichler E.E."/>
            <person name="Li G.H."/>
            <person name="Liu X."/>
            <person name="Gao L.Z."/>
        </authorList>
    </citation>
    <scope>NUCLEOTIDE SEQUENCE [LARGE SCALE GENOMIC DNA]</scope>
    <source>
        <strain evidence="10">cv. GT1</strain>
        <tissue evidence="9">Leaf</tissue>
    </source>
</reference>
<evidence type="ECO:0000313" key="10">
    <source>
        <dbReference type="Proteomes" id="UP000467840"/>
    </source>
</evidence>
<dbReference type="Gene3D" id="2.40.330.10">
    <property type="entry name" value="DNA-binding pseudobarrel domain"/>
    <property type="match status" value="1"/>
</dbReference>
<dbReference type="SMR" id="A0A6A6N3J1"/>
<keyword evidence="4" id="KW-0805">Transcription regulation</keyword>
<name>A0A6A6N3J1_HEVBR</name>
<dbReference type="Pfam" id="PF01255">
    <property type="entry name" value="Prenyltransf"/>
    <property type="match status" value="2"/>
</dbReference>
<dbReference type="SMART" id="SM01019">
    <property type="entry name" value="B3"/>
    <property type="match status" value="1"/>
</dbReference>
<protein>
    <recommendedName>
        <fullName evidence="8">TF-B3 domain-containing protein</fullName>
    </recommendedName>
</protein>